<feature type="domain" description="VOC" evidence="6">
    <location>
        <begin position="21"/>
        <end position="151"/>
    </location>
</feature>
<dbReference type="CDD" id="cd08342">
    <property type="entry name" value="HPPD_N_like"/>
    <property type="match status" value="1"/>
</dbReference>
<evidence type="ECO:0000256" key="4">
    <source>
        <dbReference type="ARBA" id="ARBA00022737"/>
    </source>
</evidence>
<dbReference type="PANTHER" id="PTHR11959:SF1">
    <property type="entry name" value="4-HYDROXYPHENYLPYRUVATE DIOXYGENASE"/>
    <property type="match status" value="1"/>
</dbReference>
<dbReference type="Gene3D" id="3.10.180.10">
    <property type="entry name" value="2,3-Dihydroxybiphenyl 1,2-Dioxygenase, domain 1"/>
    <property type="match status" value="2"/>
</dbReference>
<evidence type="ECO:0000256" key="1">
    <source>
        <dbReference type="ARBA" id="ARBA00001962"/>
    </source>
</evidence>
<evidence type="ECO:0000256" key="3">
    <source>
        <dbReference type="ARBA" id="ARBA00022723"/>
    </source>
</evidence>
<dbReference type="InterPro" id="IPR004360">
    <property type="entry name" value="Glyas_Fos-R_dOase_dom"/>
</dbReference>
<dbReference type="InterPro" id="IPR037523">
    <property type="entry name" value="VOC_core"/>
</dbReference>
<dbReference type="Pfam" id="PF14696">
    <property type="entry name" value="Glyoxalase_5"/>
    <property type="match status" value="1"/>
</dbReference>
<evidence type="ECO:0000256" key="5">
    <source>
        <dbReference type="ARBA" id="ARBA00023004"/>
    </source>
</evidence>
<dbReference type="PANTHER" id="PTHR11959">
    <property type="entry name" value="4-HYDROXYPHENYLPYRUVATE DIOXYGENASE"/>
    <property type="match status" value="1"/>
</dbReference>
<dbReference type="SUPFAM" id="SSF54593">
    <property type="entry name" value="Glyoxalase/Bleomycin resistance protein/Dihydroxybiphenyl dioxygenase"/>
    <property type="match status" value="1"/>
</dbReference>
<name>A0ABX3NUV9_9BACT</name>
<dbReference type="Proteomes" id="UP000192277">
    <property type="component" value="Unassembled WGS sequence"/>
</dbReference>
<accession>A0ABX3NUV9</accession>
<dbReference type="PROSITE" id="PS51819">
    <property type="entry name" value="VOC"/>
    <property type="match status" value="2"/>
</dbReference>
<evidence type="ECO:0000259" key="6">
    <source>
        <dbReference type="PROSITE" id="PS51819"/>
    </source>
</evidence>
<dbReference type="RefSeq" id="WP_041346698.1">
    <property type="nucleotide sequence ID" value="NZ_LWBO01000034.1"/>
</dbReference>
<sequence length="375" mass="42387">MSKTLMAAAPNTDTDFLPLEGTDYVEFYVGNAKQAAHFYKTAFGFQSIAYAGPETGVKDRASYVIRQNKLTFVLTTPLRAGNPMADHIYKHGDGVKVLALRVQDATKAWEETTKRGGKSYMEPTRLKDDNGEVVLSGIHTYGETVHLFVERKNYTGAFMPGYKEWKTVYNPTDTGLQYVDHCVGNVGWGQMNKWVSFYEEVLGFRNILSFDDNDISTEYSALMSKVMSNGNGFVKFPINEPAEGRKKSQVEEYLEFYDGEGCQHVALATNNIVETVSTLRARGVEFLTIPTSYYDELVDRVGHIDEDLEPLKELGILVDRDNEGYLLQIFTRPVEDRPTLFFEIIQRKGAKSFGKGNFKALFEAIEREQELRGNL</sequence>
<proteinExistence type="inferred from homology"/>
<dbReference type="InterPro" id="IPR005956">
    <property type="entry name" value="4OHPhenylPyrv_dOase"/>
</dbReference>
<dbReference type="PIRSF" id="PIRSF009283">
    <property type="entry name" value="HPP_dOase"/>
    <property type="match status" value="1"/>
</dbReference>
<keyword evidence="7" id="KW-0223">Dioxygenase</keyword>
<keyword evidence="3" id="KW-0479">Metal-binding</keyword>
<dbReference type="EMBL" id="LWBO01000034">
    <property type="protein sequence ID" value="OQP43831.1"/>
    <property type="molecule type" value="Genomic_DNA"/>
</dbReference>
<reference evidence="7 8" key="1">
    <citation type="submission" date="2016-04" db="EMBL/GenBank/DDBJ databases">
        <authorList>
            <person name="Chen L."/>
            <person name="Zhuang W."/>
            <person name="Wang G."/>
        </authorList>
    </citation>
    <scope>NUCLEOTIDE SEQUENCE [LARGE SCALE GENOMIC DNA]</scope>
    <source>
        <strain evidence="8">GR20</strain>
    </source>
</reference>
<evidence type="ECO:0000313" key="8">
    <source>
        <dbReference type="Proteomes" id="UP000192277"/>
    </source>
</evidence>
<dbReference type="InterPro" id="IPR029068">
    <property type="entry name" value="Glyas_Bleomycin-R_OHBP_Dase"/>
</dbReference>
<gene>
    <name evidence="7" type="ORF">A4D02_10150</name>
</gene>
<organism evidence="7 8">
    <name type="scientific">Niastella koreensis</name>
    <dbReference type="NCBI Taxonomy" id="354356"/>
    <lineage>
        <taxon>Bacteria</taxon>
        <taxon>Pseudomonadati</taxon>
        <taxon>Bacteroidota</taxon>
        <taxon>Chitinophagia</taxon>
        <taxon>Chitinophagales</taxon>
        <taxon>Chitinophagaceae</taxon>
        <taxon>Niastella</taxon>
    </lineage>
</organism>
<dbReference type="CDD" id="cd07250">
    <property type="entry name" value="HPPD_C_like"/>
    <property type="match status" value="1"/>
</dbReference>
<dbReference type="GO" id="GO:0051213">
    <property type="term" value="F:dioxygenase activity"/>
    <property type="evidence" value="ECO:0007669"/>
    <property type="project" value="UniProtKB-KW"/>
</dbReference>
<keyword evidence="8" id="KW-1185">Reference proteome</keyword>
<dbReference type="InterPro" id="IPR041736">
    <property type="entry name" value="4OHPhenylPyrv_dOase_N"/>
</dbReference>
<evidence type="ECO:0000313" key="7">
    <source>
        <dbReference type="EMBL" id="OQP43831.1"/>
    </source>
</evidence>
<dbReference type="Pfam" id="PF00903">
    <property type="entry name" value="Glyoxalase"/>
    <property type="match status" value="1"/>
</dbReference>
<protein>
    <submittedName>
        <fullName evidence="7">4-hydroxyphenylpyruvate dioxygenase</fullName>
    </submittedName>
</protein>
<keyword evidence="5" id="KW-0408">Iron</keyword>
<comment type="cofactor">
    <cofactor evidence="1">
        <name>Fe cation</name>
        <dbReference type="ChEBI" id="CHEBI:24875"/>
    </cofactor>
</comment>
<evidence type="ECO:0000256" key="2">
    <source>
        <dbReference type="ARBA" id="ARBA00005877"/>
    </source>
</evidence>
<dbReference type="NCBIfam" id="TIGR01263">
    <property type="entry name" value="4HPPD"/>
    <property type="match status" value="1"/>
</dbReference>
<comment type="caution">
    <text evidence="7">The sequence shown here is derived from an EMBL/GenBank/DDBJ whole genome shotgun (WGS) entry which is preliminary data.</text>
</comment>
<keyword evidence="7" id="KW-0560">Oxidoreductase</keyword>
<feature type="domain" description="VOC" evidence="6">
    <location>
        <begin position="178"/>
        <end position="332"/>
    </location>
</feature>
<keyword evidence="4" id="KW-0677">Repeat</keyword>
<comment type="similarity">
    <text evidence="2">Belongs to the 4HPPD family.</text>
</comment>
<dbReference type="InterPro" id="IPR041735">
    <property type="entry name" value="4OHPhenylPyrv_dOase_C"/>
</dbReference>